<evidence type="ECO:0000259" key="2">
    <source>
        <dbReference type="Pfam" id="PF17389"/>
    </source>
</evidence>
<dbReference type="SUPFAM" id="SSF48208">
    <property type="entry name" value="Six-hairpin glycosidases"/>
    <property type="match status" value="1"/>
</dbReference>
<sequence>MKTSISTLLKSLAVLLGFCAIFFLQCTESHKTSDNLQHLAGDSESIRGKSIYLNTPYITAGDRVYMVGHQNGTFPDIGWHVTGEMGGIWDHPIKLMDGFTASVTVGDQSACLTKADTFVNFPFANKHIFPTGLPGLKVERFQFVPDGKEAVVVEYTFINNGNEKLEIKFDFNGYTDLRPVWLGEKTNMIDGPDAATWDEASHSWIAKDSLNDWFVMFGAPLAPESHLEKTITCEYKPQGKGISASLQYQLEIKPNASISLPITISGSYESEKNARTTFAETQANAPKLLLAKKERYQSIASKTKLTIPDKNLEQAFRWTKYNTDWLIRDVPEIGRGLSAGAPDYPWWFGADSEYALKGLIATGQPELVKSSVDVVHKLSEKVNGNGRIMHETSTNGAVFNPGNINETPQFTSLIAHVYRWTGDKEFLKRYFPTVKKGLDWLLKENDKDENLLPDGFGMMEIHGMDSEMTDVAAYTQKAFADAAEMAGEMGDSKLAQHYASVASQLRTKINKAFWVPESNSYADFIGTPKQAISLINDAIVRADTLKKPWAVEELKAAKAKITGSSLSTKRGFVVHHNWVVNTPMETGIADSSKALAALQTASRFVNPFGAFVTGIDRDESAGQDESSVAGNNKVFTYTGAVMTLPTGVLAISENNYGRPDAALGYLKRMTKSFSFALPGSIYEVSPDYGMMAQAWNVYSYAYPIVQQFFGIQPFASKKTIRIQPQMPTTWNEASLENVIVGDNEFDYTFGRSGKNLSLDISQNQENWKIVVAFPKGKYKNWQVNGKTVAVKPDGTFDTIEIKGKTNVISVETN</sequence>
<dbReference type="OrthoDB" id="49490at2"/>
<evidence type="ECO:0000256" key="1">
    <source>
        <dbReference type="SAM" id="SignalP"/>
    </source>
</evidence>
<name>A0A1T5ELQ1_9BACT</name>
<feature type="domain" description="Alpha-L-rhamnosidase six-hairpin glycosidase" evidence="2">
    <location>
        <begin position="413"/>
        <end position="544"/>
    </location>
</feature>
<evidence type="ECO:0000313" key="4">
    <source>
        <dbReference type="Proteomes" id="UP000190897"/>
    </source>
</evidence>
<accession>A0A1T5ELQ1</accession>
<dbReference type="AlphaFoldDB" id="A0A1T5ELQ1"/>
<protein>
    <recommendedName>
        <fullName evidence="2">Alpha-L-rhamnosidase six-hairpin glycosidase domain-containing protein</fullName>
    </recommendedName>
</protein>
<dbReference type="InterPro" id="IPR008928">
    <property type="entry name" value="6-hairpin_glycosidase_sf"/>
</dbReference>
<dbReference type="Pfam" id="PF17389">
    <property type="entry name" value="Bac_rhamnosid6H"/>
    <property type="match status" value="1"/>
</dbReference>
<dbReference type="STRING" id="651661.SAMN05660293_02592"/>
<dbReference type="InterPro" id="IPR012341">
    <property type="entry name" value="6hp_glycosidase-like_sf"/>
</dbReference>
<dbReference type="RefSeq" id="WP_082215059.1">
    <property type="nucleotide sequence ID" value="NZ_FUZA01000002.1"/>
</dbReference>
<keyword evidence="1" id="KW-0732">Signal</keyword>
<dbReference type="EMBL" id="FUZA01000002">
    <property type="protein sequence ID" value="SKB84982.1"/>
    <property type="molecule type" value="Genomic_DNA"/>
</dbReference>
<dbReference type="InterPro" id="IPR035396">
    <property type="entry name" value="Bac_rhamnosid6H"/>
</dbReference>
<gene>
    <name evidence="3" type="ORF">SAMN05660293_02592</name>
</gene>
<evidence type="ECO:0000313" key="3">
    <source>
        <dbReference type="EMBL" id="SKB84982.1"/>
    </source>
</evidence>
<reference evidence="4" key="1">
    <citation type="submission" date="2017-02" db="EMBL/GenBank/DDBJ databases">
        <authorList>
            <person name="Varghese N."/>
            <person name="Submissions S."/>
        </authorList>
    </citation>
    <scope>NUCLEOTIDE SEQUENCE [LARGE SCALE GENOMIC DNA]</scope>
    <source>
        <strain evidence="4">DSM 22270</strain>
    </source>
</reference>
<keyword evidence="4" id="KW-1185">Reference proteome</keyword>
<dbReference type="Gene3D" id="1.50.10.10">
    <property type="match status" value="1"/>
</dbReference>
<dbReference type="Proteomes" id="UP000190897">
    <property type="component" value="Unassembled WGS sequence"/>
</dbReference>
<proteinExistence type="predicted"/>
<dbReference type="GO" id="GO:0005975">
    <property type="term" value="P:carbohydrate metabolic process"/>
    <property type="evidence" value="ECO:0007669"/>
    <property type="project" value="InterPro"/>
</dbReference>
<feature type="chain" id="PRO_5013318600" description="Alpha-L-rhamnosidase six-hairpin glycosidase domain-containing protein" evidence="1">
    <location>
        <begin position="27"/>
        <end position="813"/>
    </location>
</feature>
<feature type="signal peptide" evidence="1">
    <location>
        <begin position="1"/>
        <end position="26"/>
    </location>
</feature>
<organism evidence="3 4">
    <name type="scientific">Dyadobacter psychrophilus</name>
    <dbReference type="NCBI Taxonomy" id="651661"/>
    <lineage>
        <taxon>Bacteria</taxon>
        <taxon>Pseudomonadati</taxon>
        <taxon>Bacteroidota</taxon>
        <taxon>Cytophagia</taxon>
        <taxon>Cytophagales</taxon>
        <taxon>Spirosomataceae</taxon>
        <taxon>Dyadobacter</taxon>
    </lineage>
</organism>